<dbReference type="InterPro" id="IPR012902">
    <property type="entry name" value="N_methyl_site"/>
</dbReference>
<evidence type="ECO:0000256" key="2">
    <source>
        <dbReference type="SAM" id="Phobius"/>
    </source>
</evidence>
<dbReference type="InterPro" id="IPR045584">
    <property type="entry name" value="Pilin-like"/>
</dbReference>
<keyword evidence="2" id="KW-0812">Transmembrane</keyword>
<gene>
    <name evidence="3" type="ORF">HJ583_016915</name>
</gene>
<evidence type="ECO:0000256" key="1">
    <source>
        <dbReference type="ARBA" id="ARBA00022481"/>
    </source>
</evidence>
<dbReference type="EMBL" id="JABCSC020000005">
    <property type="protein sequence ID" value="NSL56717.1"/>
    <property type="molecule type" value="Genomic_DNA"/>
</dbReference>
<dbReference type="PRINTS" id="PR00813">
    <property type="entry name" value="BCTERIALGSPG"/>
</dbReference>
<comment type="caution">
    <text evidence="3">The sequence shown here is derived from an EMBL/GenBank/DDBJ whole genome shotgun (WGS) entry which is preliminary data.</text>
</comment>
<keyword evidence="4" id="KW-1185">Reference proteome</keyword>
<proteinExistence type="predicted"/>
<evidence type="ECO:0000313" key="4">
    <source>
        <dbReference type="Proteomes" id="UP000778523"/>
    </source>
</evidence>
<evidence type="ECO:0000313" key="3">
    <source>
        <dbReference type="EMBL" id="NSL56717.1"/>
    </source>
</evidence>
<keyword evidence="2" id="KW-0472">Membrane</keyword>
<dbReference type="RefSeq" id="WP_170023026.1">
    <property type="nucleotide sequence ID" value="NZ_JABCSC020000005.1"/>
</dbReference>
<sequence>MQTSARSSHPTHRLGFSLIEMLISLAILGMLASIAVPLAQVALQRSKEQELRLALREIRTALDAYKLAADQGIIQRAIDSSGYPKSLDDLVIGAPDQRNARGQKIFFLRRIPRDPFSADPSLPNGATWGLRAYTSEASDPQEGVDVFDVYSKAEGMGLNGVLYRQW</sequence>
<dbReference type="SUPFAM" id="SSF54523">
    <property type="entry name" value="Pili subunits"/>
    <property type="match status" value="1"/>
</dbReference>
<dbReference type="NCBIfam" id="TIGR02532">
    <property type="entry name" value="IV_pilin_GFxxxE"/>
    <property type="match status" value="1"/>
</dbReference>
<dbReference type="Proteomes" id="UP000778523">
    <property type="component" value="Unassembled WGS sequence"/>
</dbReference>
<feature type="transmembrane region" description="Helical" evidence="2">
    <location>
        <begin position="21"/>
        <end position="43"/>
    </location>
</feature>
<dbReference type="InterPro" id="IPR000983">
    <property type="entry name" value="Bac_GSPG_pilin"/>
</dbReference>
<dbReference type="Pfam" id="PF07963">
    <property type="entry name" value="N_methyl"/>
    <property type="match status" value="1"/>
</dbReference>
<name>A0ABX2IJQ9_9RHOO</name>
<keyword evidence="2" id="KW-1133">Transmembrane helix</keyword>
<dbReference type="Gene3D" id="3.30.700.10">
    <property type="entry name" value="Glycoprotein, Type 4 Pilin"/>
    <property type="match status" value="1"/>
</dbReference>
<keyword evidence="1" id="KW-0488">Methylation</keyword>
<reference evidence="3 4" key="1">
    <citation type="submission" date="2020-06" db="EMBL/GenBank/DDBJ databases">
        <title>Draft genome of Uliginosibacterium sp. IMCC34675.</title>
        <authorList>
            <person name="Song J."/>
        </authorList>
    </citation>
    <scope>NUCLEOTIDE SEQUENCE [LARGE SCALE GENOMIC DNA]</scope>
    <source>
        <strain evidence="3 4">IMCC34675</strain>
    </source>
</reference>
<organism evidence="3 4">
    <name type="scientific">Uliginosibacterium aquaticum</name>
    <dbReference type="NCBI Taxonomy" id="2731212"/>
    <lineage>
        <taxon>Bacteria</taxon>
        <taxon>Pseudomonadati</taxon>
        <taxon>Pseudomonadota</taxon>
        <taxon>Betaproteobacteria</taxon>
        <taxon>Rhodocyclales</taxon>
        <taxon>Zoogloeaceae</taxon>
        <taxon>Uliginosibacterium</taxon>
    </lineage>
</organism>
<protein>
    <submittedName>
        <fullName evidence="3">Type II secretion system protein</fullName>
    </submittedName>
</protein>
<accession>A0ABX2IJQ9</accession>